<gene>
    <name evidence="1" type="ORF">MML48_6g00000473</name>
</gene>
<keyword evidence="2" id="KW-1185">Reference proteome</keyword>
<sequence>MNFPVITVLILSYVHTSRGILDMSEHVKARQKRWLVWRPGINWVQMVVGIGLPIELEGTSVTWGAVLKSYYLLPTNSTQYTDPLAWIDVTSSRKRRQTTRWDLYSVMERFTERPSSTNEMVNHHTDFEYHAAEQMGKTTRTENCFRLFPDCSYSLIADFTKSLFF</sequence>
<reference evidence="1" key="1">
    <citation type="submission" date="2022-04" db="EMBL/GenBank/DDBJ databases">
        <title>Chromosome-scale genome assembly of Holotrichia oblita Faldermann.</title>
        <authorList>
            <person name="Rongchong L."/>
        </authorList>
    </citation>
    <scope>NUCLEOTIDE SEQUENCE</scope>
    <source>
        <strain evidence="1">81SQS9</strain>
    </source>
</reference>
<accession>A0ACB9SWU5</accession>
<evidence type="ECO:0000313" key="2">
    <source>
        <dbReference type="Proteomes" id="UP001056778"/>
    </source>
</evidence>
<evidence type="ECO:0000313" key="1">
    <source>
        <dbReference type="EMBL" id="KAI4459042.1"/>
    </source>
</evidence>
<name>A0ACB9SWU5_HOLOL</name>
<dbReference type="EMBL" id="CM043020">
    <property type="protein sequence ID" value="KAI4459042.1"/>
    <property type="molecule type" value="Genomic_DNA"/>
</dbReference>
<proteinExistence type="predicted"/>
<organism evidence="1 2">
    <name type="scientific">Holotrichia oblita</name>
    <name type="common">Chafer beetle</name>
    <dbReference type="NCBI Taxonomy" id="644536"/>
    <lineage>
        <taxon>Eukaryota</taxon>
        <taxon>Metazoa</taxon>
        <taxon>Ecdysozoa</taxon>
        <taxon>Arthropoda</taxon>
        <taxon>Hexapoda</taxon>
        <taxon>Insecta</taxon>
        <taxon>Pterygota</taxon>
        <taxon>Neoptera</taxon>
        <taxon>Endopterygota</taxon>
        <taxon>Coleoptera</taxon>
        <taxon>Polyphaga</taxon>
        <taxon>Scarabaeiformia</taxon>
        <taxon>Scarabaeidae</taxon>
        <taxon>Melolonthinae</taxon>
        <taxon>Holotrichia</taxon>
    </lineage>
</organism>
<protein>
    <submittedName>
        <fullName evidence="1">Uncharacterized protein</fullName>
    </submittedName>
</protein>
<dbReference type="Proteomes" id="UP001056778">
    <property type="component" value="Chromosome 6"/>
</dbReference>
<comment type="caution">
    <text evidence="1">The sequence shown here is derived from an EMBL/GenBank/DDBJ whole genome shotgun (WGS) entry which is preliminary data.</text>
</comment>